<name>A0AAE3XQC8_9BACT</name>
<reference evidence="10" key="1">
    <citation type="submission" date="2023-07" db="EMBL/GenBank/DDBJ databases">
        <title>Genomic Encyclopedia of Type Strains, Phase IV (KMG-IV): sequencing the most valuable type-strain genomes for metagenomic binning, comparative biology and taxonomic classification.</title>
        <authorList>
            <person name="Goeker M."/>
        </authorList>
    </citation>
    <scope>NUCLEOTIDE SEQUENCE</scope>
    <source>
        <strain evidence="10">DSM 26174</strain>
    </source>
</reference>
<feature type="domain" description="Fibronectin type-III" evidence="9">
    <location>
        <begin position="306"/>
        <end position="399"/>
    </location>
</feature>
<protein>
    <recommendedName>
        <fullName evidence="9">Fibronectin type-III domain-containing protein</fullName>
    </recommendedName>
</protein>
<dbReference type="InterPro" id="IPR026444">
    <property type="entry name" value="Secre_tail"/>
</dbReference>
<dbReference type="PANTHER" id="PTHR47466:SF1">
    <property type="entry name" value="METALLOPROTEASE MEP1 (AFU_ORTHOLOGUE AFUA_1G07730)-RELATED"/>
    <property type="match status" value="1"/>
</dbReference>
<dbReference type="Gene3D" id="2.60.40.10">
    <property type="entry name" value="Immunoglobulins"/>
    <property type="match status" value="1"/>
</dbReference>
<keyword evidence="11" id="KW-1185">Reference proteome</keyword>
<dbReference type="InterPro" id="IPR003961">
    <property type="entry name" value="FN3_dom"/>
</dbReference>
<dbReference type="PROSITE" id="PS50853">
    <property type="entry name" value="FN3"/>
    <property type="match status" value="1"/>
</dbReference>
<keyword evidence="2" id="KW-0645">Protease</keyword>
<evidence type="ECO:0000313" key="10">
    <source>
        <dbReference type="EMBL" id="MDR6240104.1"/>
    </source>
</evidence>
<dbReference type="Pfam" id="PF18962">
    <property type="entry name" value="Por_Secre_tail"/>
    <property type="match status" value="1"/>
</dbReference>
<evidence type="ECO:0000256" key="5">
    <source>
        <dbReference type="ARBA" id="ARBA00022801"/>
    </source>
</evidence>
<keyword evidence="4" id="KW-0732">Signal</keyword>
<evidence type="ECO:0000256" key="4">
    <source>
        <dbReference type="ARBA" id="ARBA00022729"/>
    </source>
</evidence>
<evidence type="ECO:0000256" key="6">
    <source>
        <dbReference type="ARBA" id="ARBA00022833"/>
    </source>
</evidence>
<dbReference type="AlphaFoldDB" id="A0AAE3XQC8"/>
<dbReference type="GO" id="GO:0046872">
    <property type="term" value="F:metal ion binding"/>
    <property type="evidence" value="ECO:0007669"/>
    <property type="project" value="UniProtKB-KW"/>
</dbReference>
<accession>A0AAE3XQC8</accession>
<keyword evidence="7" id="KW-0482">Metalloprotease</keyword>
<keyword evidence="5" id="KW-0378">Hydrolase</keyword>
<dbReference type="SUPFAM" id="SSF49265">
    <property type="entry name" value="Fibronectin type III"/>
    <property type="match status" value="1"/>
</dbReference>
<evidence type="ECO:0000256" key="7">
    <source>
        <dbReference type="ARBA" id="ARBA00023049"/>
    </source>
</evidence>
<keyword evidence="8" id="KW-1015">Disulfide bond</keyword>
<proteinExistence type="inferred from homology"/>
<evidence type="ECO:0000256" key="8">
    <source>
        <dbReference type="ARBA" id="ARBA00023157"/>
    </source>
</evidence>
<organism evidence="10 11">
    <name type="scientific">Aureibacter tunicatorum</name>
    <dbReference type="NCBI Taxonomy" id="866807"/>
    <lineage>
        <taxon>Bacteria</taxon>
        <taxon>Pseudomonadati</taxon>
        <taxon>Bacteroidota</taxon>
        <taxon>Cytophagia</taxon>
        <taxon>Cytophagales</taxon>
        <taxon>Persicobacteraceae</taxon>
        <taxon>Aureibacter</taxon>
    </lineage>
</organism>
<dbReference type="EMBL" id="JAVDQD010000004">
    <property type="protein sequence ID" value="MDR6240104.1"/>
    <property type="molecule type" value="Genomic_DNA"/>
</dbReference>
<dbReference type="InterPro" id="IPR036116">
    <property type="entry name" value="FN3_sf"/>
</dbReference>
<evidence type="ECO:0000259" key="9">
    <source>
        <dbReference type="PROSITE" id="PS50853"/>
    </source>
</evidence>
<comment type="caution">
    <text evidence="10">The sequence shown here is derived from an EMBL/GenBank/DDBJ whole genome shotgun (WGS) entry which is preliminary data.</text>
</comment>
<evidence type="ECO:0000256" key="3">
    <source>
        <dbReference type="ARBA" id="ARBA00022723"/>
    </source>
</evidence>
<evidence type="ECO:0000256" key="1">
    <source>
        <dbReference type="ARBA" id="ARBA00008721"/>
    </source>
</evidence>
<dbReference type="NCBIfam" id="TIGR04183">
    <property type="entry name" value="Por_Secre_tail"/>
    <property type="match status" value="1"/>
</dbReference>
<keyword evidence="6" id="KW-0862">Zinc</keyword>
<dbReference type="GO" id="GO:0006508">
    <property type="term" value="P:proteolysis"/>
    <property type="evidence" value="ECO:0007669"/>
    <property type="project" value="UniProtKB-KW"/>
</dbReference>
<dbReference type="InterPro" id="IPR024079">
    <property type="entry name" value="MetalloPept_cat_dom_sf"/>
</dbReference>
<dbReference type="Pfam" id="PF05572">
    <property type="entry name" value="Peptidase_M43"/>
    <property type="match status" value="1"/>
</dbReference>
<dbReference type="GO" id="GO:0008237">
    <property type="term" value="F:metallopeptidase activity"/>
    <property type="evidence" value="ECO:0007669"/>
    <property type="project" value="UniProtKB-KW"/>
</dbReference>
<dbReference type="SUPFAM" id="SSF55486">
    <property type="entry name" value="Metalloproteases ('zincins'), catalytic domain"/>
    <property type="match status" value="1"/>
</dbReference>
<keyword evidence="3" id="KW-0479">Metal-binding</keyword>
<dbReference type="CDD" id="cd00063">
    <property type="entry name" value="FN3"/>
    <property type="match status" value="1"/>
</dbReference>
<dbReference type="InterPro" id="IPR008754">
    <property type="entry name" value="Peptidase_M43"/>
</dbReference>
<evidence type="ECO:0000313" key="11">
    <source>
        <dbReference type="Proteomes" id="UP001185092"/>
    </source>
</evidence>
<dbReference type="RefSeq" id="WP_309939953.1">
    <property type="nucleotide sequence ID" value="NZ_AP025305.1"/>
</dbReference>
<dbReference type="PANTHER" id="PTHR47466">
    <property type="match status" value="1"/>
</dbReference>
<evidence type="ECO:0000256" key="2">
    <source>
        <dbReference type="ARBA" id="ARBA00022670"/>
    </source>
</evidence>
<comment type="similarity">
    <text evidence="1">Belongs to the peptidase M43B family.</text>
</comment>
<gene>
    <name evidence="10" type="ORF">HNQ88_003170</name>
</gene>
<dbReference type="Gene3D" id="3.40.390.10">
    <property type="entry name" value="Collagenase (Catalytic Domain)"/>
    <property type="match status" value="1"/>
</dbReference>
<sequence>MKKLYITALFSILGFNAYTQENLNCIPQPLNENQQLDYNIKANAYHASGKTIDINEVRYLPLKIHIVSKDDKTGGLVKKDINEFVSKVCKYYRYIGVQFFISEYNLIHNSTFFDLKNPSSDESLMAEGNDSHQAINIYFVNSIKDDENQCEGTFGYAYLPFDNIKSTRIVLKNCAVVGDMTAIHEFGHFFGLKHTYNDEVNNLGDRFIENKDNCDIVTDGLCSTDTDPGANFTTPNWDRRTCTFTEEIRDRNGAIYTPPVRNMMSNYTGCQQEFVPEQIEKMKEGLAVRGMHNSYDFSASSTNVLEPSELSATKNIYNSNIITWKDNADNETGYIIERALIDSNEFIAIGGTTPNETTFIDNDVNSDRVYKYRLRPSNSSQPGPAFFLQDNTILNTEKINSSYVLSPVPTDEILNINGNNIGDKLNITISDINGKVLISTQKSMLNEGINVDLSSFTNGPYFITIENLKTGKIEELKALKK</sequence>
<dbReference type="InterPro" id="IPR013783">
    <property type="entry name" value="Ig-like_fold"/>
</dbReference>
<dbReference type="Proteomes" id="UP001185092">
    <property type="component" value="Unassembled WGS sequence"/>
</dbReference>